<evidence type="ECO:0000256" key="1">
    <source>
        <dbReference type="SAM" id="MobiDB-lite"/>
    </source>
</evidence>
<dbReference type="AlphaFoldDB" id="R0J004"/>
<reference evidence="2 3" key="2">
    <citation type="journal article" date="2013" name="PLoS Genet.">
        <title>Comparative genome structure, secondary metabolite, and effector coding capacity across Cochliobolus pathogens.</title>
        <authorList>
            <person name="Condon B.J."/>
            <person name="Leng Y."/>
            <person name="Wu D."/>
            <person name="Bushley K.E."/>
            <person name="Ohm R.A."/>
            <person name="Otillar R."/>
            <person name="Martin J."/>
            <person name="Schackwitz W."/>
            <person name="Grimwood J."/>
            <person name="MohdZainudin N."/>
            <person name="Xue C."/>
            <person name="Wang R."/>
            <person name="Manning V.A."/>
            <person name="Dhillon B."/>
            <person name="Tu Z.J."/>
            <person name="Steffenson B.J."/>
            <person name="Salamov A."/>
            <person name="Sun H."/>
            <person name="Lowry S."/>
            <person name="LaButti K."/>
            <person name="Han J."/>
            <person name="Copeland A."/>
            <person name="Lindquist E."/>
            <person name="Barry K."/>
            <person name="Schmutz J."/>
            <person name="Baker S.E."/>
            <person name="Ciuffetti L.M."/>
            <person name="Grigoriev I.V."/>
            <person name="Zhong S."/>
            <person name="Turgeon B.G."/>
        </authorList>
    </citation>
    <scope>NUCLEOTIDE SEQUENCE [LARGE SCALE GENOMIC DNA]</scope>
    <source>
        <strain evidence="3">28A</strain>
    </source>
</reference>
<sequence length="476" mass="53441">MSEFKTDTLGEASPLLCDTVERRPYQAYCATEISSCPPSPDILVPSPLRIRKVHSQQADTDTQATDTDASEQNTSLVHAATFSLDKHFNFARVFTSEKYRKKQTKPTNQNELLKCTASATADHIAPPPTPRGSHLAVDNATVYHQAPSRPRMQQLEYIDCSPERSIPRKPVPRNGWSLGSSYRPLPAVPFEDVALENLNSDEPVYEDENLEFQLEKPTLAGERLEVQDGQAASKYSKPIYNNSHEPLLDPCDHTTTATVEPELVFKEPFSILGSTLCSPHVRESRPAVQSRVCDQPPLPTELHMLHNPSSDTDTPIVPQRAHSKDKDLRYQPEQLPSRISRLQSPSNHDTHITPFDSPTLPLRHPAPSFHSYLETHNGPRPPPWGSYDTLALQRRERSAYRERAQHLVDRFAADTMTTTTPFYPKSLSTHSLHTDPSREVQEYREQILSVYPDMAFSGDKGGETGARTRACCCLVM</sequence>
<proteinExistence type="predicted"/>
<protein>
    <submittedName>
        <fullName evidence="2">Uncharacterized protein</fullName>
    </submittedName>
</protein>
<keyword evidence="3" id="KW-1185">Reference proteome</keyword>
<reference evidence="2 3" key="1">
    <citation type="journal article" date="2012" name="PLoS Pathog.">
        <title>Diverse lifestyles and strategies of plant pathogenesis encoded in the genomes of eighteen Dothideomycetes fungi.</title>
        <authorList>
            <person name="Ohm R.A."/>
            <person name="Feau N."/>
            <person name="Henrissat B."/>
            <person name="Schoch C.L."/>
            <person name="Horwitz B.A."/>
            <person name="Barry K.W."/>
            <person name="Condon B.J."/>
            <person name="Copeland A.C."/>
            <person name="Dhillon B."/>
            <person name="Glaser F."/>
            <person name="Hesse C.N."/>
            <person name="Kosti I."/>
            <person name="LaButti K."/>
            <person name="Lindquist E.A."/>
            <person name="Lucas S."/>
            <person name="Salamov A.A."/>
            <person name="Bradshaw R.E."/>
            <person name="Ciuffetti L."/>
            <person name="Hamelin R.C."/>
            <person name="Kema G.H.J."/>
            <person name="Lawrence C."/>
            <person name="Scott J.A."/>
            <person name="Spatafora J.W."/>
            <person name="Turgeon B.G."/>
            <person name="de Wit P.J.G.M."/>
            <person name="Zhong S."/>
            <person name="Goodwin S.B."/>
            <person name="Grigoriev I.V."/>
        </authorList>
    </citation>
    <scope>NUCLEOTIDE SEQUENCE [LARGE SCALE GENOMIC DNA]</scope>
    <source>
        <strain evidence="3">28A</strain>
    </source>
</reference>
<dbReference type="HOGENOM" id="CLU_677902_0_0_1"/>
<dbReference type="EMBL" id="KB908493">
    <property type="protein sequence ID" value="EOA90101.1"/>
    <property type="molecule type" value="Genomic_DNA"/>
</dbReference>
<evidence type="ECO:0000313" key="2">
    <source>
        <dbReference type="EMBL" id="EOA90101.1"/>
    </source>
</evidence>
<gene>
    <name evidence="2" type="ORF">SETTUDRAFT_36754</name>
</gene>
<dbReference type="Proteomes" id="UP000016935">
    <property type="component" value="Unassembled WGS sequence"/>
</dbReference>
<evidence type="ECO:0000313" key="3">
    <source>
        <dbReference type="Proteomes" id="UP000016935"/>
    </source>
</evidence>
<dbReference type="OrthoDB" id="3784760at2759"/>
<dbReference type="RefSeq" id="XP_008021874.1">
    <property type="nucleotide sequence ID" value="XM_008023683.1"/>
</dbReference>
<organism evidence="2 3">
    <name type="scientific">Exserohilum turcicum (strain 28A)</name>
    <name type="common">Northern leaf blight fungus</name>
    <name type="synonym">Setosphaeria turcica</name>
    <dbReference type="NCBI Taxonomy" id="671987"/>
    <lineage>
        <taxon>Eukaryota</taxon>
        <taxon>Fungi</taxon>
        <taxon>Dikarya</taxon>
        <taxon>Ascomycota</taxon>
        <taxon>Pezizomycotina</taxon>
        <taxon>Dothideomycetes</taxon>
        <taxon>Pleosporomycetidae</taxon>
        <taxon>Pleosporales</taxon>
        <taxon>Pleosporineae</taxon>
        <taxon>Pleosporaceae</taxon>
        <taxon>Exserohilum</taxon>
    </lineage>
</organism>
<dbReference type="eggNOG" id="ENOG502RB3N">
    <property type="taxonomic scope" value="Eukaryota"/>
</dbReference>
<feature type="region of interest" description="Disordered" evidence="1">
    <location>
        <begin position="288"/>
        <end position="360"/>
    </location>
</feature>
<dbReference type="GeneID" id="19404179"/>
<accession>R0J004</accession>
<name>R0J004_EXST2</name>